<evidence type="ECO:0000259" key="2">
    <source>
        <dbReference type="Pfam" id="PF03629"/>
    </source>
</evidence>
<reference evidence="3 4" key="1">
    <citation type="submission" date="2024-04" db="EMBL/GenBank/DDBJ databases">
        <title>Novel genus in family Flammeovirgaceae.</title>
        <authorList>
            <person name="Nguyen T.H."/>
            <person name="Vuong T.Q."/>
            <person name="Le H."/>
            <person name="Kim S.-G."/>
        </authorList>
    </citation>
    <scope>NUCLEOTIDE SEQUENCE [LARGE SCALE GENOMIC DNA]</scope>
    <source>
        <strain evidence="3 4">JCM 23209</strain>
    </source>
</reference>
<dbReference type="EMBL" id="JBDKWZ010000016">
    <property type="protein sequence ID" value="MEN7550710.1"/>
    <property type="molecule type" value="Genomic_DNA"/>
</dbReference>
<dbReference type="RefSeq" id="WP_346823492.1">
    <property type="nucleotide sequence ID" value="NZ_JBDKWZ010000016.1"/>
</dbReference>
<dbReference type="PANTHER" id="PTHR22901:SF0">
    <property type="entry name" value="SIALATE O-ACETYLESTERASE"/>
    <property type="match status" value="1"/>
</dbReference>
<dbReference type="PANTHER" id="PTHR22901">
    <property type="entry name" value="SIALATE O-ACETYLESTERASE"/>
    <property type="match status" value="1"/>
</dbReference>
<protein>
    <submittedName>
        <fullName evidence="3">Sialate O-acetylesterase</fullName>
    </submittedName>
</protein>
<organism evidence="3 4">
    <name type="scientific">Rapidithrix thailandica</name>
    <dbReference type="NCBI Taxonomy" id="413964"/>
    <lineage>
        <taxon>Bacteria</taxon>
        <taxon>Pseudomonadati</taxon>
        <taxon>Bacteroidota</taxon>
        <taxon>Cytophagia</taxon>
        <taxon>Cytophagales</taxon>
        <taxon>Flammeovirgaceae</taxon>
        <taxon>Rapidithrix</taxon>
    </lineage>
</organism>
<dbReference type="InterPro" id="IPR005181">
    <property type="entry name" value="SASA"/>
</dbReference>
<sequence length="512" mass="57655">MKNLFLLFSLCILWNPEMTRAQLRLPEIFGDHMVLQRDLPVPVWGSGLASGQKVRVKLGKHSVQAVADANGAWKTELPPMKAGGPYVLRISTGKKELVFKDVLIGEVWLCSGQSNMAWPLMHSEGFESLKTSLDRSQLRLFKMEKDVHIRPKAYTETELERVLNGKFYQAATWQHCTAESAPSFSAVAYHFGTQLLDSLKVPIGLIQNAIGGSPTQAWISKEALQAHPQLCKYAPHTEGRDWFSVQELHPFVVERVKKNLGMALENGQATAEQHPFSPAYLYTQGIAPLLPYAIRGVIWYQGESNANHPEEHQALFEALIRNWRKDWQQGDFPFLYVQLPGISDRNRWPEFRALQKETLRLPNTGMAVTIELGHPTDVHPRKKQPVGERLSRIALAKIYGFELEYSGPTVSAYRIKDQKLYITFEHARHLTTSGGEALKGLVLQGYEKNGTQEVIRPVTQVQLEGNRLILSVPEELSVTKVKYAWAPFPECNLINEAGLPASPFCVELPGNF</sequence>
<dbReference type="Pfam" id="PF03629">
    <property type="entry name" value="SASA"/>
    <property type="match status" value="1"/>
</dbReference>
<dbReference type="InterPro" id="IPR036514">
    <property type="entry name" value="SGNH_hydro_sf"/>
</dbReference>
<dbReference type="Gene3D" id="3.40.50.1110">
    <property type="entry name" value="SGNH hydrolase"/>
    <property type="match status" value="1"/>
</dbReference>
<name>A0AAW9SDU4_9BACT</name>
<evidence type="ECO:0000313" key="3">
    <source>
        <dbReference type="EMBL" id="MEN7550710.1"/>
    </source>
</evidence>
<evidence type="ECO:0000313" key="4">
    <source>
        <dbReference type="Proteomes" id="UP001403385"/>
    </source>
</evidence>
<dbReference type="Proteomes" id="UP001403385">
    <property type="component" value="Unassembled WGS sequence"/>
</dbReference>
<dbReference type="GO" id="GO:0005975">
    <property type="term" value="P:carbohydrate metabolic process"/>
    <property type="evidence" value="ECO:0007669"/>
    <property type="project" value="TreeGrafter"/>
</dbReference>
<dbReference type="SUPFAM" id="SSF52266">
    <property type="entry name" value="SGNH hydrolase"/>
    <property type="match status" value="1"/>
</dbReference>
<dbReference type="GO" id="GO:0001681">
    <property type="term" value="F:sialate O-acetylesterase activity"/>
    <property type="evidence" value="ECO:0007669"/>
    <property type="project" value="InterPro"/>
</dbReference>
<feature type="domain" description="Sialate O-acetylesterase" evidence="2">
    <location>
        <begin position="293"/>
        <end position="379"/>
    </location>
</feature>
<keyword evidence="1" id="KW-0378">Hydrolase</keyword>
<dbReference type="InterPro" id="IPR039329">
    <property type="entry name" value="SIAE"/>
</dbReference>
<comment type="caution">
    <text evidence="3">The sequence shown here is derived from an EMBL/GenBank/DDBJ whole genome shotgun (WGS) entry which is preliminary data.</text>
</comment>
<evidence type="ECO:0000256" key="1">
    <source>
        <dbReference type="ARBA" id="ARBA00022801"/>
    </source>
</evidence>
<gene>
    <name evidence="3" type="ORF">AAG747_22510</name>
</gene>
<accession>A0AAW9SDU4</accession>
<keyword evidence="4" id="KW-1185">Reference proteome</keyword>
<proteinExistence type="predicted"/>
<dbReference type="AlphaFoldDB" id="A0AAW9SDU4"/>